<dbReference type="InterPro" id="IPR013389">
    <property type="entry name" value="CRISPR-assoc_prot_Cas8b"/>
</dbReference>
<sequence length="648" mass="74307">MLQTLLKLGQQGERNLGEWDDLLRIPTVETENKKGDSITSYCLPVCFDLDAGEVSLGDFSEYEPDSVRHWFNLAVAGGNNPSIYVCVDGRKNLVQFTKTFFGKNASADKGELLAELAKYPGLQDTDLAEVLRQLFHLREAYLPLVANEKGEITLRQLLEGRKLTATQQVVLVYAQVKATALGILDFTPIVQLVDGEMRAIAGYTEFVRARFKPLRAAGGAARLCHATGQYHDDVSQLAIPRGYSLNSMFVKTTLHYAPLFAKNDFAQNYQVSDAAQVLLERGSKMLLDGYKVRIAGIDHLLLPKLLSTDHTPVESKLPRLNRKADMLFQFQKKLTATIDQLEEEDPDVYWITFLGFESDGNFFKTINLIEDVSQTYFSQLLAAFQQLDSEWRQAPELPWEHLMGPLRFNLFTVYSLVPVRKDKEKRNAALLLFKQILERRPIARRALFEHFRDLVLCHRYRRYAAYGNIYDNNPNDKLTAAQAFDFAVRNSVYQYLALFSILTQFHLLADMDEPQITLPETEDAEPVKDLSEYQQKVEGFFQLTNYTPAQKALFYLGRALNTVAYEQFRKGYESKPVLNKLNYSGMDKQAIVRLRNDLADKSRQFNLHRFLEPLLANFHRYFEEVNDWKMVPEEALFFILSGYTFATK</sequence>
<proteinExistence type="predicted"/>
<dbReference type="RefSeq" id="WP_345125185.1">
    <property type="nucleotide sequence ID" value="NZ_BAABDI010000018.1"/>
</dbReference>
<comment type="caution">
    <text evidence="1">The sequence shown here is derived from an EMBL/GenBank/DDBJ whole genome shotgun (WGS) entry which is preliminary data.</text>
</comment>
<accession>A0ABP7QCP5</accession>
<dbReference type="Pfam" id="PF09484">
    <property type="entry name" value="Cas_TM1802"/>
    <property type="match status" value="1"/>
</dbReference>
<name>A0ABP7QCP5_9BACT</name>
<dbReference type="Proteomes" id="UP001501556">
    <property type="component" value="Unassembled WGS sequence"/>
</dbReference>
<gene>
    <name evidence="1" type="ORF">GCM10022407_26750</name>
</gene>
<keyword evidence="2" id="KW-1185">Reference proteome</keyword>
<evidence type="ECO:0008006" key="3">
    <source>
        <dbReference type="Google" id="ProtNLM"/>
    </source>
</evidence>
<organism evidence="1 2">
    <name type="scientific">Hymenobacter antarcticus</name>
    <dbReference type="NCBI Taxonomy" id="486270"/>
    <lineage>
        <taxon>Bacteria</taxon>
        <taxon>Pseudomonadati</taxon>
        <taxon>Bacteroidota</taxon>
        <taxon>Cytophagia</taxon>
        <taxon>Cytophagales</taxon>
        <taxon>Hymenobacteraceae</taxon>
        <taxon>Hymenobacter</taxon>
    </lineage>
</organism>
<evidence type="ECO:0000313" key="2">
    <source>
        <dbReference type="Proteomes" id="UP001501556"/>
    </source>
</evidence>
<reference evidence="2" key="1">
    <citation type="journal article" date="2019" name="Int. J. Syst. Evol. Microbiol.">
        <title>The Global Catalogue of Microorganisms (GCM) 10K type strain sequencing project: providing services to taxonomists for standard genome sequencing and annotation.</title>
        <authorList>
            <consortium name="The Broad Institute Genomics Platform"/>
            <consortium name="The Broad Institute Genome Sequencing Center for Infectious Disease"/>
            <person name="Wu L."/>
            <person name="Ma J."/>
        </authorList>
    </citation>
    <scope>NUCLEOTIDE SEQUENCE [LARGE SCALE GENOMIC DNA]</scope>
    <source>
        <strain evidence="2">JCM 17217</strain>
    </source>
</reference>
<protein>
    <recommendedName>
        <fullName evidence="3">CRISPR-associated protein Csh1</fullName>
    </recommendedName>
</protein>
<evidence type="ECO:0000313" key="1">
    <source>
        <dbReference type="EMBL" id="GAA3980157.1"/>
    </source>
</evidence>
<dbReference type="EMBL" id="BAABDI010000018">
    <property type="protein sequence ID" value="GAA3980157.1"/>
    <property type="molecule type" value="Genomic_DNA"/>
</dbReference>